<accession>A0A165SNF5</accession>
<protein>
    <submittedName>
        <fullName evidence="1">Uncharacterized protein</fullName>
    </submittedName>
</protein>
<organism evidence="1 2">
    <name type="scientific">Neolentinus lepideus HHB14362 ss-1</name>
    <dbReference type="NCBI Taxonomy" id="1314782"/>
    <lineage>
        <taxon>Eukaryota</taxon>
        <taxon>Fungi</taxon>
        <taxon>Dikarya</taxon>
        <taxon>Basidiomycota</taxon>
        <taxon>Agaricomycotina</taxon>
        <taxon>Agaricomycetes</taxon>
        <taxon>Gloeophyllales</taxon>
        <taxon>Gloeophyllaceae</taxon>
        <taxon>Neolentinus</taxon>
    </lineage>
</organism>
<dbReference type="EMBL" id="KV425572">
    <property type="protein sequence ID" value="KZT25421.1"/>
    <property type="molecule type" value="Genomic_DNA"/>
</dbReference>
<keyword evidence="2" id="KW-1185">Reference proteome</keyword>
<reference evidence="1 2" key="1">
    <citation type="journal article" date="2016" name="Mol. Biol. Evol.">
        <title>Comparative Genomics of Early-Diverging Mushroom-Forming Fungi Provides Insights into the Origins of Lignocellulose Decay Capabilities.</title>
        <authorList>
            <person name="Nagy L.G."/>
            <person name="Riley R."/>
            <person name="Tritt A."/>
            <person name="Adam C."/>
            <person name="Daum C."/>
            <person name="Floudas D."/>
            <person name="Sun H."/>
            <person name="Yadav J.S."/>
            <person name="Pangilinan J."/>
            <person name="Larsson K.H."/>
            <person name="Matsuura K."/>
            <person name="Barry K."/>
            <person name="Labutti K."/>
            <person name="Kuo R."/>
            <person name="Ohm R.A."/>
            <person name="Bhattacharya S.S."/>
            <person name="Shirouzu T."/>
            <person name="Yoshinaga Y."/>
            <person name="Martin F.M."/>
            <person name="Grigoriev I.V."/>
            <person name="Hibbett D.S."/>
        </authorList>
    </citation>
    <scope>NUCLEOTIDE SEQUENCE [LARGE SCALE GENOMIC DNA]</scope>
    <source>
        <strain evidence="1 2">HHB14362 ss-1</strain>
    </source>
</reference>
<gene>
    <name evidence="1" type="ORF">NEOLEDRAFT_361933</name>
</gene>
<evidence type="ECO:0000313" key="2">
    <source>
        <dbReference type="Proteomes" id="UP000076761"/>
    </source>
</evidence>
<name>A0A165SNF5_9AGAM</name>
<dbReference type="AlphaFoldDB" id="A0A165SNF5"/>
<proteinExistence type="predicted"/>
<sequence>MTGTPLSGGSARRPCFIRTALGVSPFCLLSTATLQACLITVCRANHCLFVMLDLLRRASLGCSSVEFPFRVCIIHSRQELRWPCSLLKRRQSYRNVLVKTERTHI</sequence>
<evidence type="ECO:0000313" key="1">
    <source>
        <dbReference type="EMBL" id="KZT25421.1"/>
    </source>
</evidence>
<dbReference type="Proteomes" id="UP000076761">
    <property type="component" value="Unassembled WGS sequence"/>
</dbReference>
<dbReference type="InParanoid" id="A0A165SNF5"/>